<keyword evidence="2" id="KW-1185">Reference proteome</keyword>
<organism evidence="1 2">
    <name type="scientific">Mycena citricolor</name>
    <dbReference type="NCBI Taxonomy" id="2018698"/>
    <lineage>
        <taxon>Eukaryota</taxon>
        <taxon>Fungi</taxon>
        <taxon>Dikarya</taxon>
        <taxon>Basidiomycota</taxon>
        <taxon>Agaricomycotina</taxon>
        <taxon>Agaricomycetes</taxon>
        <taxon>Agaricomycetidae</taxon>
        <taxon>Agaricales</taxon>
        <taxon>Marasmiineae</taxon>
        <taxon>Mycenaceae</taxon>
        <taxon>Mycena</taxon>
    </lineage>
</organism>
<reference evidence="1" key="1">
    <citation type="submission" date="2023-11" db="EMBL/GenBank/DDBJ databases">
        <authorList>
            <person name="De Vega J J."/>
            <person name="De Vega J J."/>
        </authorList>
    </citation>
    <scope>NUCLEOTIDE SEQUENCE</scope>
</reference>
<gene>
    <name evidence="1" type="ORF">MYCIT1_LOCUS1201</name>
</gene>
<sequence length="106" mass="10761">MLLSSSSSSSTGIGSMADRVGLGAGGSIASSSASGRTGVAATRVTFGEEENAVMGSSIDIVVPSGGLLHRSCQSFNTMTARETYWSVWKNCLKVLLVPGIEVCSAA</sequence>
<evidence type="ECO:0000313" key="2">
    <source>
        <dbReference type="Proteomes" id="UP001295794"/>
    </source>
</evidence>
<protein>
    <submittedName>
        <fullName evidence="1">Uncharacterized protein</fullName>
    </submittedName>
</protein>
<name>A0AAD2GRW4_9AGAR</name>
<accession>A0AAD2GRW4</accession>
<proteinExistence type="predicted"/>
<dbReference type="EMBL" id="CAVNYO010000018">
    <property type="protein sequence ID" value="CAK5262461.1"/>
    <property type="molecule type" value="Genomic_DNA"/>
</dbReference>
<comment type="caution">
    <text evidence="1">The sequence shown here is derived from an EMBL/GenBank/DDBJ whole genome shotgun (WGS) entry which is preliminary data.</text>
</comment>
<dbReference type="Proteomes" id="UP001295794">
    <property type="component" value="Unassembled WGS sequence"/>
</dbReference>
<dbReference type="AlphaFoldDB" id="A0AAD2GRW4"/>
<evidence type="ECO:0000313" key="1">
    <source>
        <dbReference type="EMBL" id="CAK5262461.1"/>
    </source>
</evidence>